<proteinExistence type="predicted"/>
<keyword evidence="2" id="KW-1185">Reference proteome</keyword>
<organism evidence="1 2">
    <name type="scientific">Brachionus plicatilis</name>
    <name type="common">Marine rotifer</name>
    <name type="synonym">Brachionus muelleri</name>
    <dbReference type="NCBI Taxonomy" id="10195"/>
    <lineage>
        <taxon>Eukaryota</taxon>
        <taxon>Metazoa</taxon>
        <taxon>Spiralia</taxon>
        <taxon>Gnathifera</taxon>
        <taxon>Rotifera</taxon>
        <taxon>Eurotatoria</taxon>
        <taxon>Monogononta</taxon>
        <taxon>Pseudotrocha</taxon>
        <taxon>Ploima</taxon>
        <taxon>Brachionidae</taxon>
        <taxon>Brachionus</taxon>
    </lineage>
</organism>
<reference evidence="1 2" key="1">
    <citation type="journal article" date="2018" name="Sci. Rep.">
        <title>Genomic signatures of local adaptation to the degree of environmental predictability in rotifers.</title>
        <authorList>
            <person name="Franch-Gras L."/>
            <person name="Hahn C."/>
            <person name="Garcia-Roger E.M."/>
            <person name="Carmona M.J."/>
            <person name="Serra M."/>
            <person name="Gomez A."/>
        </authorList>
    </citation>
    <scope>NUCLEOTIDE SEQUENCE [LARGE SCALE GENOMIC DNA]</scope>
    <source>
        <strain evidence="1">HYR1</strain>
    </source>
</reference>
<accession>A0A3M7QU21</accession>
<evidence type="ECO:0000313" key="2">
    <source>
        <dbReference type="Proteomes" id="UP000276133"/>
    </source>
</evidence>
<comment type="caution">
    <text evidence="1">The sequence shown here is derived from an EMBL/GenBank/DDBJ whole genome shotgun (WGS) entry which is preliminary data.</text>
</comment>
<dbReference type="AlphaFoldDB" id="A0A3M7QU21"/>
<name>A0A3M7QU21_BRAPC</name>
<protein>
    <submittedName>
        <fullName evidence="1">Uncharacterized protein</fullName>
    </submittedName>
</protein>
<sequence length="164" mass="19102">MNKPATKKRKSHTAIDKKDISGINRDLIGQLMIARELSYRDEFNLRSLIVNQESFIRSSVYQAYKTMEVKPIFWDKFLTKAIVYATFKQDELINLSTLKPWKTIFYHLFNRSKYGIGIKSMTLISFDIRLHFTKIVIGTPSNSWTTSIPERFGFGTLIKLVNNL</sequence>
<gene>
    <name evidence="1" type="ORF">BpHYR1_048485</name>
</gene>
<dbReference type="Proteomes" id="UP000276133">
    <property type="component" value="Unassembled WGS sequence"/>
</dbReference>
<dbReference type="EMBL" id="REGN01005087">
    <property type="protein sequence ID" value="RNA14927.1"/>
    <property type="molecule type" value="Genomic_DNA"/>
</dbReference>
<evidence type="ECO:0000313" key="1">
    <source>
        <dbReference type="EMBL" id="RNA14927.1"/>
    </source>
</evidence>